<dbReference type="AlphaFoldDB" id="A0A1H9T252"/>
<evidence type="ECO:0000313" key="4">
    <source>
        <dbReference type="Proteomes" id="UP000199352"/>
    </source>
</evidence>
<proteinExistence type="predicted"/>
<sequence>MTITSLTSRGDVLRRQDRVVAASLRAAHVRSETDGSRRTMREICRMTGVIMEALGPGRAPASPYALIEALHRPLRHLLSFVPNLDDHLGAVQLLSDDRLTDHAYDIAVEFAGLLGRLTGPGELPSWARARADQTQHEAFGALKESGDQKTYVRARKFVIEFPAGKDDELRKALRTTGARCRVEYTDLSVDQKYPSGGDEFWWGCPVCRYPMAVTGKNVRCRYRPHRALYQVAGGRGTPRLLVKNGEEKVPPAPEALPASGVRCVDSGVWRFIVVPGATELRLAKVLETASRQEVSLWPQLDSYDLLVTIAGKPFGFDVKEYRSIDRLLTDLAEKPPRATVLLPRTHEHQEQPVLDARLPGVRVTTESKLLRRVRRAVREAS</sequence>
<evidence type="ECO:0000259" key="1">
    <source>
        <dbReference type="Pfam" id="PF18154"/>
    </source>
</evidence>
<evidence type="ECO:0000313" key="3">
    <source>
        <dbReference type="EMBL" id="SER91342.1"/>
    </source>
</evidence>
<reference evidence="4" key="1">
    <citation type="submission" date="2016-10" db="EMBL/GenBank/DDBJ databases">
        <authorList>
            <person name="Varghese N."/>
            <person name="Submissions S."/>
        </authorList>
    </citation>
    <scope>NUCLEOTIDE SEQUENCE [LARGE SCALE GENOMIC DNA]</scope>
    <source>
        <strain evidence="4">CGMCC 4.3525</strain>
    </source>
</reference>
<dbReference type="Pfam" id="PF18156">
    <property type="entry name" value="pPIWI_RE_Y"/>
    <property type="match status" value="1"/>
</dbReference>
<accession>A0A1H9T252</accession>
<dbReference type="STRING" id="402600.SAMN05216188_117110"/>
<evidence type="ECO:0008006" key="5">
    <source>
        <dbReference type="Google" id="ProtNLM"/>
    </source>
</evidence>
<evidence type="ECO:0000259" key="2">
    <source>
        <dbReference type="Pfam" id="PF18156"/>
    </source>
</evidence>
<feature type="domain" description="REase associating with pPIWI RE" evidence="1">
    <location>
        <begin position="276"/>
        <end position="380"/>
    </location>
</feature>
<gene>
    <name evidence="3" type="ORF">SAMN05216188_117110</name>
</gene>
<dbReference type="InterPro" id="IPR040828">
    <property type="entry name" value="pPIWI_RE_REase"/>
</dbReference>
<dbReference type="RefSeq" id="WP_143116321.1">
    <property type="nucleotide sequence ID" value="NZ_FOFR01000017.1"/>
</dbReference>
<feature type="domain" description="pPIWI-RE three-gene island" evidence="2">
    <location>
        <begin position="18"/>
        <end position="164"/>
    </location>
</feature>
<organism evidence="3 4">
    <name type="scientific">Lentzea xinjiangensis</name>
    <dbReference type="NCBI Taxonomy" id="402600"/>
    <lineage>
        <taxon>Bacteria</taxon>
        <taxon>Bacillati</taxon>
        <taxon>Actinomycetota</taxon>
        <taxon>Actinomycetes</taxon>
        <taxon>Pseudonocardiales</taxon>
        <taxon>Pseudonocardiaceae</taxon>
        <taxon>Lentzea</taxon>
    </lineage>
</organism>
<keyword evidence="4" id="KW-1185">Reference proteome</keyword>
<dbReference type="Pfam" id="PF18154">
    <property type="entry name" value="pPIWI_RE_REase"/>
    <property type="match status" value="1"/>
</dbReference>
<protein>
    <recommendedName>
        <fullName evidence="5">REase associating with pPIWI RE domain-containing protein</fullName>
    </recommendedName>
</protein>
<name>A0A1H9T252_9PSEU</name>
<dbReference type="InterPro" id="IPR041191">
    <property type="entry name" value="pPIWI_RE_Y"/>
</dbReference>
<dbReference type="EMBL" id="FOFR01000017">
    <property type="protein sequence ID" value="SER91342.1"/>
    <property type="molecule type" value="Genomic_DNA"/>
</dbReference>
<dbReference type="Proteomes" id="UP000199352">
    <property type="component" value="Unassembled WGS sequence"/>
</dbReference>
<dbReference type="OrthoDB" id="580959at2"/>